<evidence type="ECO:0000256" key="1">
    <source>
        <dbReference type="SAM" id="Phobius"/>
    </source>
</evidence>
<evidence type="ECO:0000313" key="2">
    <source>
        <dbReference type="EMBL" id="GMI29464.1"/>
    </source>
</evidence>
<keyword evidence="3" id="KW-1185">Reference proteome</keyword>
<gene>
    <name evidence="2" type="ORF">TeGR_g13477</name>
</gene>
<dbReference type="Proteomes" id="UP001165060">
    <property type="component" value="Unassembled WGS sequence"/>
</dbReference>
<evidence type="ECO:0008006" key="4">
    <source>
        <dbReference type="Google" id="ProtNLM"/>
    </source>
</evidence>
<dbReference type="EMBL" id="BRYB01001603">
    <property type="protein sequence ID" value="GMI29464.1"/>
    <property type="molecule type" value="Genomic_DNA"/>
</dbReference>
<reference evidence="2 3" key="1">
    <citation type="journal article" date="2023" name="Commun. Biol.">
        <title>Genome analysis of Parmales, the sister group of diatoms, reveals the evolutionary specialization of diatoms from phago-mixotrophs to photoautotrophs.</title>
        <authorList>
            <person name="Ban H."/>
            <person name="Sato S."/>
            <person name="Yoshikawa S."/>
            <person name="Yamada K."/>
            <person name="Nakamura Y."/>
            <person name="Ichinomiya M."/>
            <person name="Sato N."/>
            <person name="Blanc-Mathieu R."/>
            <person name="Endo H."/>
            <person name="Kuwata A."/>
            <person name="Ogata H."/>
        </authorList>
    </citation>
    <scope>NUCLEOTIDE SEQUENCE [LARGE SCALE GENOMIC DNA]</scope>
</reference>
<feature type="transmembrane region" description="Helical" evidence="1">
    <location>
        <begin position="77"/>
        <end position="99"/>
    </location>
</feature>
<evidence type="ECO:0000313" key="3">
    <source>
        <dbReference type="Proteomes" id="UP001165060"/>
    </source>
</evidence>
<accession>A0ABQ6MN35</accession>
<keyword evidence="1" id="KW-0472">Membrane</keyword>
<comment type="caution">
    <text evidence="2">The sequence shown here is derived from an EMBL/GenBank/DDBJ whole genome shotgun (WGS) entry which is preliminary data.</text>
</comment>
<feature type="non-terminal residue" evidence="2">
    <location>
        <position position="1"/>
    </location>
</feature>
<name>A0ABQ6MN35_9STRA</name>
<proteinExistence type="predicted"/>
<organism evidence="2 3">
    <name type="scientific">Tetraparma gracilis</name>
    <dbReference type="NCBI Taxonomy" id="2962635"/>
    <lineage>
        <taxon>Eukaryota</taxon>
        <taxon>Sar</taxon>
        <taxon>Stramenopiles</taxon>
        <taxon>Ochrophyta</taxon>
        <taxon>Bolidophyceae</taxon>
        <taxon>Parmales</taxon>
        <taxon>Triparmaceae</taxon>
        <taxon>Tetraparma</taxon>
    </lineage>
</organism>
<keyword evidence="1" id="KW-1133">Transmembrane helix</keyword>
<feature type="transmembrane region" description="Helical" evidence="1">
    <location>
        <begin position="211"/>
        <end position="244"/>
    </location>
</feature>
<keyword evidence="1" id="KW-0812">Transmembrane</keyword>
<protein>
    <recommendedName>
        <fullName evidence="4">Transmembrane protein</fullName>
    </recommendedName>
</protein>
<sequence>MVDSLSEVLAGFAACAIFSVETEIRRSSFVHMMNVTMVTDNGTITYETTFCLATCIGWNYDDEPPLHEDDLMSRGNLVSLFAVLTAFRLLCLGIEVAALTKAQEKFNELTRSSSSGSSVTPVLGTAGATKPFAELTVEELRAWMVEAGLQDIVAHPEFAKVKAHMLADITEEDVADFGDFPAVFRRKAAKAIEKAVREGVQKQASRMTDEAASVFTTVGTAFLLVSFAIALGSVLMGLLLSAWMPTREGITVIRSGGVMFDTT</sequence>